<dbReference type="OrthoDB" id="4217619at2759"/>
<dbReference type="EMBL" id="CM000208">
    <property type="protein sequence ID" value="EAN78951.1"/>
    <property type="molecule type" value="Genomic_DNA"/>
</dbReference>
<dbReference type="AlphaFoldDB" id="Q387S1"/>
<evidence type="ECO:0000313" key="4">
    <source>
        <dbReference type="Proteomes" id="UP000008524"/>
    </source>
</evidence>
<sequence>MLWSTPPQSERVPQVSTTMEELASTSSTLEQLQSFFVLHTFDTSGPFSDLFSVLLSCCKHLVDSSVSQNTVICGQAREIERLAREVEELRGTLVSQQSYFQDLESRRLAHSVASAEEAQGINAEVVGRRLNKLDEAVHAVQKTVEEYRHPCTGGVNEERGMWERVNRLEVDLESLKERVSSTTENIRAEVATIGNAVSSIKTSSAPDYILASQSYTDAKMANVREEILMAKQSKTSTADDSKLYTGTSPPQNWKSDTECVMNRSTRSLESGDPNEKCGRAGYRPCGTEVWENIPARLDELESRLEVLEVYAPHHSAMAARPPLLGVELRDERGGGVRVHEVFSGFAAHAAGVLPGDVVVALNARNVNTRAEMYALIAELTQENEVKRRLLMQMYYEEHSGTCRNEEAKEGCCFLQAPNSAAVSGRWFGSGSGTAGAGNVRTMNKAELTAGMARRWDLPKLQFALHLKRGVFLHEVVVICERASGS</sequence>
<dbReference type="VEuPathDB" id="TriTrypDB:Tb927.10.15930"/>
<organism evidence="3 4">
    <name type="scientific">Trypanosoma brucei brucei (strain 927/4 GUTat10.1)</name>
    <dbReference type="NCBI Taxonomy" id="185431"/>
    <lineage>
        <taxon>Eukaryota</taxon>
        <taxon>Discoba</taxon>
        <taxon>Euglenozoa</taxon>
        <taxon>Kinetoplastea</taxon>
        <taxon>Metakinetoplastina</taxon>
        <taxon>Trypanosomatida</taxon>
        <taxon>Trypanosomatidae</taxon>
        <taxon>Trypanosoma</taxon>
    </lineage>
</organism>
<dbReference type="KEGG" id="tbr:Tb10.61.0360"/>
<evidence type="ECO:0000256" key="1">
    <source>
        <dbReference type="SAM" id="MobiDB-lite"/>
    </source>
</evidence>
<dbReference type="OMA" id="GHIHETR"/>
<keyword evidence="4" id="KW-1185">Reference proteome</keyword>
<dbReference type="InterPro" id="IPR036034">
    <property type="entry name" value="PDZ_sf"/>
</dbReference>
<dbReference type="SUPFAM" id="SSF50156">
    <property type="entry name" value="PDZ domain-like"/>
    <property type="match status" value="1"/>
</dbReference>
<dbReference type="Pfam" id="PF13180">
    <property type="entry name" value="PDZ_2"/>
    <property type="match status" value="1"/>
</dbReference>
<dbReference type="SMART" id="SM00228">
    <property type="entry name" value="PDZ"/>
    <property type="match status" value="1"/>
</dbReference>
<protein>
    <recommendedName>
        <fullName evidence="2">PDZ domain-containing protein</fullName>
    </recommendedName>
</protein>
<reference evidence="3 4" key="2">
    <citation type="journal article" date="2005" name="Science">
        <title>The genome of the African trypanosome Trypanosoma brucei.</title>
        <authorList>
            <person name="Berriman M."/>
            <person name="Ghedin E."/>
            <person name="Hertz-Fowler C."/>
            <person name="Blandin G."/>
            <person name="Renauld H."/>
            <person name="Bartholomeu D.C."/>
            <person name="Lennard N.J."/>
            <person name="Caler E."/>
            <person name="Hamlin N.E."/>
            <person name="Haas B."/>
            <person name="Bohme U."/>
            <person name="Hannick L."/>
            <person name="Aslett M.A."/>
            <person name="Shallom J."/>
            <person name="Marcello L."/>
            <person name="Hou L."/>
            <person name="Wickstead B."/>
            <person name="Alsmark U.C."/>
            <person name="Arrowsmith C."/>
            <person name="Atkin R.J."/>
            <person name="Barron A.J."/>
            <person name="Bringaud F."/>
            <person name="Brooks K."/>
            <person name="Carrington M."/>
            <person name="Cherevach I."/>
            <person name="Chillingworth T.J."/>
            <person name="Churcher C."/>
            <person name="Clark L.N."/>
            <person name="Corton C.H."/>
            <person name="Cronin A."/>
            <person name="Davies R.M."/>
            <person name="Doggett J."/>
            <person name="Djikeng A."/>
            <person name="Feldblyum T."/>
            <person name="Field M.C."/>
            <person name="Fraser A."/>
            <person name="Goodhead I."/>
            <person name="Hance Z."/>
            <person name="Harper D."/>
            <person name="Harris B.R."/>
            <person name="Hauser H."/>
            <person name="Hostetler J."/>
            <person name="Ivens A."/>
            <person name="Jagels K."/>
            <person name="Johnson D."/>
            <person name="Johnson J."/>
            <person name="Jones K."/>
            <person name="Kerhornou A.X."/>
            <person name="Koo H."/>
            <person name="Larke N."/>
            <person name="Landfear S."/>
            <person name="Larkin C."/>
            <person name="Leech V."/>
            <person name="Line A."/>
            <person name="Lord A."/>
            <person name="Macleod A."/>
            <person name="Mooney P.J."/>
            <person name="Moule S."/>
            <person name="Martin D.M."/>
            <person name="Morgan G.W."/>
            <person name="Mungall K."/>
            <person name="Norbertczak H."/>
            <person name="Ormond D."/>
            <person name="Pai G."/>
            <person name="Peacock C.S."/>
            <person name="Peterson J."/>
            <person name="Quail M.A."/>
            <person name="Rabbinowitsch E."/>
            <person name="Rajandream M.A."/>
            <person name="Reitter C."/>
            <person name="Salzberg S.L."/>
            <person name="Sanders M."/>
            <person name="Schobel S."/>
            <person name="Sharp S."/>
            <person name="Simmonds M."/>
            <person name="Simpson A.J."/>
            <person name="Tallon L."/>
            <person name="Turner C.M."/>
            <person name="Tait A."/>
            <person name="Tivey A.R."/>
            <person name="Van Aken S."/>
            <person name="Walker D."/>
            <person name="Wanless D."/>
            <person name="Wang S."/>
            <person name="White B."/>
            <person name="White O."/>
            <person name="Whitehead S."/>
            <person name="Woodward J."/>
            <person name="Wortman J."/>
            <person name="Adams M.D."/>
            <person name="Embley T.M."/>
            <person name="Gull K."/>
            <person name="Ullu E."/>
            <person name="Barry J.D."/>
            <person name="Fairlamb A.H."/>
            <person name="Opperdoes F."/>
            <person name="Barrell B.G."/>
            <person name="Donelson J.E."/>
            <person name="Hall N."/>
            <person name="Fraser C.M."/>
            <person name="Melville S.E."/>
            <person name="El-Sayed N.M."/>
        </authorList>
    </citation>
    <scope>NUCLEOTIDE SEQUENCE [LARGE SCALE GENOMIC DNA]</scope>
    <source>
        <strain evidence="3 4">927/4 GUTat10.1</strain>
    </source>
</reference>
<dbReference type="Proteomes" id="UP000008524">
    <property type="component" value="Chromosome 10"/>
</dbReference>
<dbReference type="RefSeq" id="XP_828063.1">
    <property type="nucleotide sequence ID" value="XM_822970.1"/>
</dbReference>
<gene>
    <name evidence="3" type="ORF">Tb10.61.0360</name>
</gene>
<feature type="region of interest" description="Disordered" evidence="1">
    <location>
        <begin position="232"/>
        <end position="251"/>
    </location>
</feature>
<reference evidence="3 4" key="1">
    <citation type="journal article" date="2005" name="Science">
        <title>Comparative genomics of trypanosomatid parasitic protozoa.</title>
        <authorList>
            <person name="El-Sayed N.M."/>
            <person name="Myler P.J."/>
            <person name="Blandin G."/>
            <person name="Berriman M."/>
            <person name="Crabtree J."/>
            <person name="Aggarwal G."/>
            <person name="Caler E."/>
            <person name="Renauld H."/>
            <person name="Worthey E.A."/>
            <person name="Hertz-Fowler C."/>
            <person name="Ghedin E."/>
            <person name="Peacock C."/>
            <person name="Bartholomeu D.C."/>
            <person name="Haas B.J."/>
            <person name="Tran A.N."/>
            <person name="Wortman J.R."/>
            <person name="Alsmark U.C."/>
            <person name="Angiuoli S."/>
            <person name="Anupama A."/>
            <person name="Badger J."/>
            <person name="Bringaud F."/>
            <person name="Cadag E."/>
            <person name="Carlton J.M."/>
            <person name="Cerqueira G.C."/>
            <person name="Creasy T."/>
            <person name="Delcher A.L."/>
            <person name="Djikeng A."/>
            <person name="Embley T.M."/>
            <person name="Hauser C."/>
            <person name="Ivens A.C."/>
            <person name="Kummerfeld S.K."/>
            <person name="Pereira-Leal J.B."/>
            <person name="Nilsson D."/>
            <person name="Peterson J."/>
            <person name="Salzberg S.L."/>
            <person name="Shallom J."/>
            <person name="Silva J.C."/>
            <person name="Sundaram J."/>
            <person name="Westenberger S."/>
            <person name="White O."/>
            <person name="Melville S.E."/>
            <person name="Donelson J.E."/>
            <person name="Andersson B."/>
            <person name="Stuart K.D."/>
            <person name="Hall N."/>
        </authorList>
    </citation>
    <scope>NUCLEOTIDE SEQUENCE [LARGE SCALE GENOMIC DNA]</scope>
    <source>
        <strain evidence="3 4">927/4 GUTat10.1</strain>
    </source>
</reference>
<evidence type="ECO:0000313" key="3">
    <source>
        <dbReference type="EMBL" id="EAN78951.1"/>
    </source>
</evidence>
<dbReference type="InterPro" id="IPR001478">
    <property type="entry name" value="PDZ"/>
</dbReference>
<name>Q387S1_TRYB2</name>
<dbReference type="eggNOG" id="ENOG502SARR">
    <property type="taxonomic scope" value="Eukaryota"/>
</dbReference>
<proteinExistence type="predicted"/>
<dbReference type="GeneID" id="3662084"/>
<evidence type="ECO:0000259" key="2">
    <source>
        <dbReference type="SMART" id="SM00228"/>
    </source>
</evidence>
<dbReference type="PaxDb" id="5691-EAN78951"/>
<dbReference type="Gene3D" id="2.30.42.10">
    <property type="match status" value="1"/>
</dbReference>
<feature type="domain" description="PDZ" evidence="2">
    <location>
        <begin position="322"/>
        <end position="389"/>
    </location>
</feature>
<dbReference type="GO" id="GO:0120120">
    <property type="term" value="C:bilobe structure"/>
    <property type="evidence" value="ECO:0000314"/>
    <property type="project" value="GeneDB"/>
</dbReference>
<dbReference type="InParanoid" id="Q387S1"/>
<accession>Q387S1</accession>